<evidence type="ECO:0000313" key="3">
    <source>
        <dbReference type="Proteomes" id="UP001501470"/>
    </source>
</evidence>
<comment type="caution">
    <text evidence="2">The sequence shown here is derived from an EMBL/GenBank/DDBJ whole genome shotgun (WGS) entry which is preliminary data.</text>
</comment>
<sequence>MRGKLLFLGGLAAGFVLGARAGREKYEELKATALKIKESPTVQEAAGVVQEQATRLYSEGKTMVTDKLANSRFAESDLGQRLMGSSETTTTPAIERDVLATTGPSKTTPSGGTSY</sequence>
<evidence type="ECO:0008006" key="4">
    <source>
        <dbReference type="Google" id="ProtNLM"/>
    </source>
</evidence>
<protein>
    <recommendedName>
        <fullName evidence="4">Secreted protein</fullName>
    </recommendedName>
</protein>
<keyword evidence="3" id="KW-1185">Reference proteome</keyword>
<evidence type="ECO:0000256" key="1">
    <source>
        <dbReference type="SAM" id="MobiDB-lite"/>
    </source>
</evidence>
<feature type="compositionally biased region" description="Polar residues" evidence="1">
    <location>
        <begin position="83"/>
        <end position="92"/>
    </location>
</feature>
<evidence type="ECO:0000313" key="2">
    <source>
        <dbReference type="EMBL" id="GAA1536674.1"/>
    </source>
</evidence>
<organism evidence="2 3">
    <name type="scientific">Dactylosporangium maewongense</name>
    <dbReference type="NCBI Taxonomy" id="634393"/>
    <lineage>
        <taxon>Bacteria</taxon>
        <taxon>Bacillati</taxon>
        <taxon>Actinomycetota</taxon>
        <taxon>Actinomycetes</taxon>
        <taxon>Micromonosporales</taxon>
        <taxon>Micromonosporaceae</taxon>
        <taxon>Dactylosporangium</taxon>
    </lineage>
</organism>
<feature type="region of interest" description="Disordered" evidence="1">
    <location>
        <begin position="82"/>
        <end position="115"/>
    </location>
</feature>
<proteinExistence type="predicted"/>
<reference evidence="3" key="1">
    <citation type="journal article" date="2019" name="Int. J. Syst. Evol. Microbiol.">
        <title>The Global Catalogue of Microorganisms (GCM) 10K type strain sequencing project: providing services to taxonomists for standard genome sequencing and annotation.</title>
        <authorList>
            <consortium name="The Broad Institute Genomics Platform"/>
            <consortium name="The Broad Institute Genome Sequencing Center for Infectious Disease"/>
            <person name="Wu L."/>
            <person name="Ma J."/>
        </authorList>
    </citation>
    <scope>NUCLEOTIDE SEQUENCE [LARGE SCALE GENOMIC DNA]</scope>
    <source>
        <strain evidence="3">JCM 15933</strain>
    </source>
</reference>
<name>A0ABP4M884_9ACTN</name>
<dbReference type="Proteomes" id="UP001501470">
    <property type="component" value="Unassembled WGS sequence"/>
</dbReference>
<feature type="compositionally biased region" description="Low complexity" evidence="1">
    <location>
        <begin position="101"/>
        <end position="115"/>
    </location>
</feature>
<gene>
    <name evidence="2" type="ORF">GCM10009827_064090</name>
</gene>
<accession>A0ABP4M884</accession>
<dbReference type="EMBL" id="BAAAQD010000014">
    <property type="protein sequence ID" value="GAA1536674.1"/>
    <property type="molecule type" value="Genomic_DNA"/>
</dbReference>
<dbReference type="RefSeq" id="WP_344506044.1">
    <property type="nucleotide sequence ID" value="NZ_BAAAQD010000014.1"/>
</dbReference>